<gene>
    <name evidence="2" type="ORF">Q2T77_31935</name>
</gene>
<reference evidence="2" key="1">
    <citation type="submission" date="2023-06" db="EMBL/GenBank/DDBJ databases">
        <authorList>
            <person name="Jiang Y."/>
            <person name="Liu Q."/>
        </authorList>
    </citation>
    <scope>NUCLEOTIDE SEQUENCE</scope>
    <source>
        <strain evidence="2">CGMCC 1.12090</strain>
    </source>
</reference>
<feature type="transmembrane region" description="Helical" evidence="1">
    <location>
        <begin position="39"/>
        <end position="58"/>
    </location>
</feature>
<dbReference type="RefSeq" id="WP_301815109.1">
    <property type="nucleotide sequence ID" value="NZ_JAUJZH010000033.1"/>
</dbReference>
<evidence type="ECO:0000313" key="2">
    <source>
        <dbReference type="EMBL" id="MDO1536890.1"/>
    </source>
</evidence>
<accession>A0ABT8SD87</accession>
<feature type="transmembrane region" description="Helical" evidence="1">
    <location>
        <begin position="12"/>
        <end position="32"/>
    </location>
</feature>
<dbReference type="EMBL" id="JAUKVY010000033">
    <property type="protein sequence ID" value="MDO1536890.1"/>
    <property type="molecule type" value="Genomic_DNA"/>
</dbReference>
<name>A0ABT8SD87_9BURK</name>
<keyword evidence="1" id="KW-1133">Transmembrane helix</keyword>
<keyword evidence="3" id="KW-1185">Reference proteome</keyword>
<organism evidence="2 3">
    <name type="scientific">Variovorax ginsengisoli</name>
    <dbReference type="NCBI Taxonomy" id="363844"/>
    <lineage>
        <taxon>Bacteria</taxon>
        <taxon>Pseudomonadati</taxon>
        <taxon>Pseudomonadota</taxon>
        <taxon>Betaproteobacteria</taxon>
        <taxon>Burkholderiales</taxon>
        <taxon>Comamonadaceae</taxon>
        <taxon>Variovorax</taxon>
    </lineage>
</organism>
<keyword evidence="1" id="KW-0472">Membrane</keyword>
<comment type="caution">
    <text evidence="2">The sequence shown here is derived from an EMBL/GenBank/DDBJ whole genome shotgun (WGS) entry which is preliminary data.</text>
</comment>
<feature type="transmembrane region" description="Helical" evidence="1">
    <location>
        <begin position="70"/>
        <end position="90"/>
    </location>
</feature>
<protein>
    <submittedName>
        <fullName evidence="2">Uncharacterized protein</fullName>
    </submittedName>
</protein>
<keyword evidence="1" id="KW-0812">Transmembrane</keyword>
<proteinExistence type="predicted"/>
<dbReference type="Proteomes" id="UP001169027">
    <property type="component" value="Unassembled WGS sequence"/>
</dbReference>
<evidence type="ECO:0000313" key="3">
    <source>
        <dbReference type="Proteomes" id="UP001169027"/>
    </source>
</evidence>
<evidence type="ECO:0000256" key="1">
    <source>
        <dbReference type="SAM" id="Phobius"/>
    </source>
</evidence>
<sequence length="102" mass="11075">MSSHRLPPLYRHAWWLPGACSALAVTLAAAALHPSEQSLLLAVAILCALPWSLALLLLDLSHGFADRAALVVSLGLFANAILIWVFTALLRARLLRRLLNES</sequence>